<dbReference type="InterPro" id="IPR001487">
    <property type="entry name" value="Bromodomain"/>
</dbReference>
<dbReference type="Gene3D" id="1.20.920.10">
    <property type="entry name" value="Bromodomain-like"/>
    <property type="match status" value="1"/>
</dbReference>
<dbReference type="Pfam" id="PF00439">
    <property type="entry name" value="Bromodomain"/>
    <property type="match status" value="1"/>
</dbReference>
<dbReference type="PANTHER" id="PTHR22881:SF26">
    <property type="entry name" value="BROMODOMAIN CONTAINING PROTEIN, EXPRESSED"/>
    <property type="match status" value="1"/>
</dbReference>
<evidence type="ECO:0000259" key="3">
    <source>
        <dbReference type="Pfam" id="PF00439"/>
    </source>
</evidence>
<dbReference type="Proteomes" id="UP000238479">
    <property type="component" value="Chromosome 1"/>
</dbReference>
<dbReference type="AlphaFoldDB" id="A0A2P6SLY0"/>
<accession>A0A2P6SLY0</accession>
<keyword evidence="5" id="KW-1185">Reference proteome</keyword>
<name>A0A2P6SLY0_ROSCH</name>
<dbReference type="SUPFAM" id="SSF47370">
    <property type="entry name" value="Bromodomain"/>
    <property type="match status" value="1"/>
</dbReference>
<proteinExistence type="predicted"/>
<dbReference type="CDD" id="cd04369">
    <property type="entry name" value="Bromodomain"/>
    <property type="match status" value="1"/>
</dbReference>
<dbReference type="InterPro" id="IPR036427">
    <property type="entry name" value="Bromodomain-like_sf"/>
</dbReference>
<feature type="region of interest" description="Disordered" evidence="2">
    <location>
        <begin position="20"/>
        <end position="59"/>
    </location>
</feature>
<dbReference type="STRING" id="74649.A0A2P6SLY0"/>
<feature type="domain" description="Bromo" evidence="3">
    <location>
        <begin position="79"/>
        <end position="119"/>
    </location>
</feature>
<evidence type="ECO:0000256" key="2">
    <source>
        <dbReference type="SAM" id="MobiDB-lite"/>
    </source>
</evidence>
<dbReference type="InterPro" id="IPR051831">
    <property type="entry name" value="Bromodomain_contain_prot"/>
</dbReference>
<organism evidence="4 5">
    <name type="scientific">Rosa chinensis</name>
    <name type="common">China rose</name>
    <dbReference type="NCBI Taxonomy" id="74649"/>
    <lineage>
        <taxon>Eukaryota</taxon>
        <taxon>Viridiplantae</taxon>
        <taxon>Streptophyta</taxon>
        <taxon>Embryophyta</taxon>
        <taxon>Tracheophyta</taxon>
        <taxon>Spermatophyta</taxon>
        <taxon>Magnoliopsida</taxon>
        <taxon>eudicotyledons</taxon>
        <taxon>Gunneridae</taxon>
        <taxon>Pentapetalae</taxon>
        <taxon>rosids</taxon>
        <taxon>fabids</taxon>
        <taxon>Rosales</taxon>
        <taxon>Rosaceae</taxon>
        <taxon>Rosoideae</taxon>
        <taxon>Rosoideae incertae sedis</taxon>
        <taxon>Rosa</taxon>
    </lineage>
</organism>
<dbReference type="PANTHER" id="PTHR22881">
    <property type="entry name" value="BROMODOMAIN CONTAINING PROTEIN"/>
    <property type="match status" value="1"/>
</dbReference>
<comment type="caution">
    <text evidence="4">The sequence shown here is derived from an EMBL/GenBank/DDBJ whole genome shotgun (WGS) entry which is preliminary data.</text>
</comment>
<evidence type="ECO:0000256" key="1">
    <source>
        <dbReference type="ARBA" id="ARBA00023117"/>
    </source>
</evidence>
<sequence>MMWNGDRRQSLRIFALETQKKQQKENQNLNQGKKAGSTSTKDHQTNAAVMSSGNPSPERSKLQLLLGEITYLGASKCRRAKLNGGSYKAPQEFEHDATLVWSNAMLFNDSSTLYYKEARLIRNLATKLFNSLKTDPESFVEISKSGCRGGRRSKYSEVDQRYTYRPLNKLLN</sequence>
<evidence type="ECO:0000313" key="4">
    <source>
        <dbReference type="EMBL" id="PRQ59676.1"/>
    </source>
</evidence>
<reference evidence="4 5" key="1">
    <citation type="journal article" date="2018" name="Nat. Genet.">
        <title>The Rosa genome provides new insights in the design of modern roses.</title>
        <authorList>
            <person name="Bendahmane M."/>
        </authorList>
    </citation>
    <scope>NUCLEOTIDE SEQUENCE [LARGE SCALE GENOMIC DNA]</scope>
    <source>
        <strain evidence="5">cv. Old Blush</strain>
    </source>
</reference>
<dbReference type="EMBL" id="PDCK01000039">
    <property type="protein sequence ID" value="PRQ59676.1"/>
    <property type="molecule type" value="Genomic_DNA"/>
</dbReference>
<protein>
    <submittedName>
        <fullName evidence="4">Putative chromatin remodeler Bromodomain family</fullName>
    </submittedName>
</protein>
<dbReference type="Gramene" id="PRQ59676">
    <property type="protein sequence ID" value="PRQ59676"/>
    <property type="gene ID" value="RchiOBHm_Chr1g0372791"/>
</dbReference>
<keyword evidence="1" id="KW-0103">Bromodomain</keyword>
<feature type="compositionally biased region" description="Low complexity" evidence="2">
    <location>
        <begin position="25"/>
        <end position="34"/>
    </location>
</feature>
<feature type="compositionally biased region" description="Polar residues" evidence="2">
    <location>
        <begin position="45"/>
        <end position="57"/>
    </location>
</feature>
<gene>
    <name evidence="4" type="ORF">RchiOBHm_Chr1g0372791</name>
</gene>
<evidence type="ECO:0000313" key="5">
    <source>
        <dbReference type="Proteomes" id="UP000238479"/>
    </source>
</evidence>